<evidence type="ECO:0000313" key="11">
    <source>
        <dbReference type="Proteomes" id="UP001172083"/>
    </source>
</evidence>
<dbReference type="SUPFAM" id="SSF49464">
    <property type="entry name" value="Carboxypeptidase regulatory domain-like"/>
    <property type="match status" value="1"/>
</dbReference>
<keyword evidence="5" id="KW-0732">Signal</keyword>
<name>A0ABT8L0V4_9BACT</name>
<keyword evidence="4 8" id="KW-0812">Transmembrane</keyword>
<comment type="subcellular location">
    <subcellularLocation>
        <location evidence="1 8">Cell outer membrane</location>
        <topology evidence="1 8">Multi-pass membrane protein</topology>
    </subcellularLocation>
</comment>
<evidence type="ECO:0000256" key="1">
    <source>
        <dbReference type="ARBA" id="ARBA00004571"/>
    </source>
</evidence>
<evidence type="ECO:0000256" key="4">
    <source>
        <dbReference type="ARBA" id="ARBA00022692"/>
    </source>
</evidence>
<keyword evidence="11" id="KW-1185">Reference proteome</keyword>
<dbReference type="PANTHER" id="PTHR30069:SF29">
    <property type="entry name" value="HEMOGLOBIN AND HEMOGLOBIN-HAPTOGLOBIN-BINDING PROTEIN 1-RELATED"/>
    <property type="match status" value="1"/>
</dbReference>
<proteinExistence type="inferred from homology"/>
<protein>
    <submittedName>
        <fullName evidence="10">TonB-dependent receptor</fullName>
    </submittedName>
</protein>
<dbReference type="Gene3D" id="2.60.40.1120">
    <property type="entry name" value="Carboxypeptidase-like, regulatory domain"/>
    <property type="match status" value="1"/>
</dbReference>
<dbReference type="SMART" id="SM00965">
    <property type="entry name" value="STN"/>
    <property type="match status" value="1"/>
</dbReference>
<dbReference type="InterPro" id="IPR039426">
    <property type="entry name" value="TonB-dep_rcpt-like"/>
</dbReference>
<dbReference type="Gene3D" id="2.170.130.10">
    <property type="entry name" value="TonB-dependent receptor, plug domain"/>
    <property type="match status" value="1"/>
</dbReference>
<dbReference type="InterPro" id="IPR011662">
    <property type="entry name" value="Secretin/TonB_short_N"/>
</dbReference>
<dbReference type="PANTHER" id="PTHR30069">
    <property type="entry name" value="TONB-DEPENDENT OUTER MEMBRANE RECEPTOR"/>
    <property type="match status" value="1"/>
</dbReference>
<dbReference type="EMBL" id="JAUJEB010000001">
    <property type="protein sequence ID" value="MDN5211334.1"/>
    <property type="molecule type" value="Genomic_DNA"/>
</dbReference>
<accession>A0ABT8L0V4</accession>
<sequence length="866" mass="98811">MKRACIYSILSILMLSYGTKAQQNKDILDQEVQIQRTEGTILEFLRDLEKSENLSFSYDERNIPAKRVRIERKKTTLKDLLEVLFEGSGIQFRSLGKQIVIYPKNPPQKATLNGKIKSVADGEYLPGATVYIRELQAGVAANAYGFYSITVPPGEYTLVYSFVGYQPQERTVKIVANLSMDIELSERTERLDEIVVLAEKENENIINTRVSSHRIEMQQLRSMPVLGGEVDVLKGIQFLPGIQSANEGTTGFSVRGGSYDQNLILLDEALVYNPSHAVGIFSVFNPDVIKDVQVYKGGIPARYGGRLSSVVDIRMKEGNDKALAITGSIGLVGSRLTVESPIGKNVSVLLSGRYGYVGQTAKKLAKWADISSYDQNAEIDFFDLNAKINIKLSDKDHLYFSTYTGDDHFKNDVVFADNTLDWGNQTATVRWNRSFGSKLFGNLTFVYSDFDYAYIENNDIRNYKWTANFQQRGAKLDFDYFISPKHELNFGLAVTDHDFAPGSIKPNNENSIIEPFDLDPRQAIESALYVSHEHRISSRFLANYGLRVSGFHNIGEGTKYYFDDDRETLLDTETFDEGEVMTEDFRLAPRASLTYVIDDKNSVKASYNRTYQYLHLVTNSSVGLPTDVWLPVDNNIRPREADQVAVGYFRNLKDHTFRFSAETYYKRFNNVIDYKDNADLFLNNNVETQIRTGTGEAYGIEFLLEKRKGRWNGWTSYTLSRVTQQIDGVNQGKTYSPRYDKRHNLSMVVTYELNEKWQLAANFAYISGGGITVPLGFYNSAGRPYNYYSERNAYQLPAYHQLNISGTYKFRTKGRWQSELVLGITNVYDRRNYFSFYVNHQENARTQVFKSYLFGLMPSVNYNFKF</sequence>
<dbReference type="InterPro" id="IPR012910">
    <property type="entry name" value="Plug_dom"/>
</dbReference>
<dbReference type="Proteomes" id="UP001172083">
    <property type="component" value="Unassembled WGS sequence"/>
</dbReference>
<evidence type="ECO:0000256" key="5">
    <source>
        <dbReference type="ARBA" id="ARBA00022729"/>
    </source>
</evidence>
<organism evidence="10 11">
    <name type="scientific">Agaribacillus aureus</name>
    <dbReference type="NCBI Taxonomy" id="3051825"/>
    <lineage>
        <taxon>Bacteria</taxon>
        <taxon>Pseudomonadati</taxon>
        <taxon>Bacteroidota</taxon>
        <taxon>Cytophagia</taxon>
        <taxon>Cytophagales</taxon>
        <taxon>Splendidivirgaceae</taxon>
        <taxon>Agaribacillus</taxon>
    </lineage>
</organism>
<dbReference type="RefSeq" id="WP_346756669.1">
    <property type="nucleotide sequence ID" value="NZ_JAUJEB010000001.1"/>
</dbReference>
<evidence type="ECO:0000256" key="6">
    <source>
        <dbReference type="ARBA" id="ARBA00023136"/>
    </source>
</evidence>
<reference evidence="10" key="1">
    <citation type="submission" date="2023-06" db="EMBL/GenBank/DDBJ databases">
        <title>Genomic of Agaribacillus aureum.</title>
        <authorList>
            <person name="Wang G."/>
        </authorList>
    </citation>
    <scope>NUCLEOTIDE SEQUENCE</scope>
    <source>
        <strain evidence="10">BMA12</strain>
    </source>
</reference>
<dbReference type="InterPro" id="IPR008969">
    <property type="entry name" value="CarboxyPept-like_regulatory"/>
</dbReference>
<keyword evidence="6 8" id="KW-0472">Membrane</keyword>
<gene>
    <name evidence="10" type="ORF">QQ020_04710</name>
</gene>
<dbReference type="Gene3D" id="2.40.170.20">
    <property type="entry name" value="TonB-dependent receptor, beta-barrel domain"/>
    <property type="match status" value="1"/>
</dbReference>
<evidence type="ECO:0000256" key="3">
    <source>
        <dbReference type="ARBA" id="ARBA00022452"/>
    </source>
</evidence>
<keyword evidence="2 8" id="KW-0813">Transport</keyword>
<dbReference type="SUPFAM" id="SSF56935">
    <property type="entry name" value="Porins"/>
    <property type="match status" value="1"/>
</dbReference>
<dbReference type="PROSITE" id="PS52016">
    <property type="entry name" value="TONB_DEPENDENT_REC_3"/>
    <property type="match status" value="1"/>
</dbReference>
<dbReference type="Pfam" id="PF07715">
    <property type="entry name" value="Plug"/>
    <property type="match status" value="1"/>
</dbReference>
<feature type="domain" description="Secretin/TonB short N-terminal" evidence="9">
    <location>
        <begin position="54"/>
        <end position="104"/>
    </location>
</feature>
<keyword evidence="3 8" id="KW-1134">Transmembrane beta strand</keyword>
<comment type="similarity">
    <text evidence="8">Belongs to the TonB-dependent receptor family.</text>
</comment>
<comment type="caution">
    <text evidence="10">The sequence shown here is derived from an EMBL/GenBank/DDBJ whole genome shotgun (WGS) entry which is preliminary data.</text>
</comment>
<evidence type="ECO:0000259" key="9">
    <source>
        <dbReference type="SMART" id="SM00965"/>
    </source>
</evidence>
<keyword evidence="10" id="KW-0675">Receptor</keyword>
<evidence type="ECO:0000313" key="10">
    <source>
        <dbReference type="EMBL" id="MDN5211334.1"/>
    </source>
</evidence>
<dbReference type="Pfam" id="PF13715">
    <property type="entry name" value="CarbopepD_reg_2"/>
    <property type="match status" value="1"/>
</dbReference>
<keyword evidence="7 8" id="KW-0998">Cell outer membrane</keyword>
<dbReference type="InterPro" id="IPR037066">
    <property type="entry name" value="Plug_dom_sf"/>
</dbReference>
<evidence type="ECO:0000256" key="7">
    <source>
        <dbReference type="ARBA" id="ARBA00023237"/>
    </source>
</evidence>
<evidence type="ECO:0000256" key="2">
    <source>
        <dbReference type="ARBA" id="ARBA00022448"/>
    </source>
</evidence>
<dbReference type="InterPro" id="IPR036942">
    <property type="entry name" value="Beta-barrel_TonB_sf"/>
</dbReference>
<evidence type="ECO:0000256" key="8">
    <source>
        <dbReference type="PROSITE-ProRule" id="PRU01360"/>
    </source>
</evidence>